<dbReference type="Pfam" id="PF00263">
    <property type="entry name" value="Secretin"/>
    <property type="match status" value="1"/>
</dbReference>
<dbReference type="InterPro" id="IPR050810">
    <property type="entry name" value="Bact_Secretion_Sys_Channel"/>
</dbReference>
<dbReference type="EMBL" id="CP036275">
    <property type="protein sequence ID" value="QDU38092.1"/>
    <property type="molecule type" value="Genomic_DNA"/>
</dbReference>
<feature type="compositionally biased region" description="Low complexity" evidence="2">
    <location>
        <begin position="699"/>
        <end position="709"/>
    </location>
</feature>
<dbReference type="InterPro" id="IPR004846">
    <property type="entry name" value="T2SS/T3SS_dom"/>
</dbReference>
<dbReference type="InterPro" id="IPR001775">
    <property type="entry name" value="GspD/PilQ"/>
</dbReference>
<evidence type="ECO:0000256" key="2">
    <source>
        <dbReference type="SAM" id="MobiDB-lite"/>
    </source>
</evidence>
<name>A0A517Z6H6_9PLAN</name>
<dbReference type="Proteomes" id="UP000320496">
    <property type="component" value="Chromosome"/>
</dbReference>
<feature type="compositionally biased region" description="Basic and acidic residues" evidence="2">
    <location>
        <begin position="10"/>
        <end position="22"/>
    </location>
</feature>
<gene>
    <name evidence="5" type="primary">gspD_2</name>
    <name evidence="5" type="ORF">Mal4_24130</name>
</gene>
<dbReference type="PANTHER" id="PTHR30332">
    <property type="entry name" value="PROBABLE GENERAL SECRETION PATHWAY PROTEIN D"/>
    <property type="match status" value="1"/>
</dbReference>
<dbReference type="KEGG" id="mri:Mal4_24130"/>
<feature type="domain" description="Pilus formation protein N-terminal" evidence="4">
    <location>
        <begin position="119"/>
        <end position="188"/>
    </location>
</feature>
<feature type="compositionally biased region" description="Low complexity" evidence="2">
    <location>
        <begin position="628"/>
        <end position="641"/>
    </location>
</feature>
<dbReference type="AlphaFoldDB" id="A0A517Z6H6"/>
<feature type="region of interest" description="Disordered" evidence="2">
    <location>
        <begin position="1"/>
        <end position="22"/>
    </location>
</feature>
<feature type="domain" description="Type II/III secretion system secretin-like" evidence="3">
    <location>
        <begin position="361"/>
        <end position="521"/>
    </location>
</feature>
<dbReference type="GO" id="GO:0015627">
    <property type="term" value="C:type II protein secretion system complex"/>
    <property type="evidence" value="ECO:0007669"/>
    <property type="project" value="TreeGrafter"/>
</dbReference>
<evidence type="ECO:0000259" key="4">
    <source>
        <dbReference type="Pfam" id="PF13629"/>
    </source>
</evidence>
<dbReference type="PANTHER" id="PTHR30332:SF17">
    <property type="entry name" value="TYPE IV PILIATION SYSTEM PROTEIN DR_0774-RELATED"/>
    <property type="match status" value="1"/>
</dbReference>
<dbReference type="InterPro" id="IPR032789">
    <property type="entry name" value="T2SS-T3SS_pil_N"/>
</dbReference>
<comment type="similarity">
    <text evidence="1">Belongs to the bacterial secretin family.</text>
</comment>
<evidence type="ECO:0000259" key="3">
    <source>
        <dbReference type="Pfam" id="PF00263"/>
    </source>
</evidence>
<dbReference type="GO" id="GO:0009306">
    <property type="term" value="P:protein secretion"/>
    <property type="evidence" value="ECO:0007669"/>
    <property type="project" value="InterPro"/>
</dbReference>
<organism evidence="5 6">
    <name type="scientific">Maioricimonas rarisocia</name>
    <dbReference type="NCBI Taxonomy" id="2528026"/>
    <lineage>
        <taxon>Bacteria</taxon>
        <taxon>Pseudomonadati</taxon>
        <taxon>Planctomycetota</taxon>
        <taxon>Planctomycetia</taxon>
        <taxon>Planctomycetales</taxon>
        <taxon>Planctomycetaceae</taxon>
        <taxon>Maioricimonas</taxon>
    </lineage>
</organism>
<dbReference type="PRINTS" id="PR00811">
    <property type="entry name" value="BCTERIALGSPD"/>
</dbReference>
<feature type="region of interest" description="Disordered" evidence="2">
    <location>
        <begin position="586"/>
        <end position="725"/>
    </location>
</feature>
<dbReference type="Pfam" id="PF13629">
    <property type="entry name" value="T2SS-T3SS_pil_N"/>
    <property type="match status" value="1"/>
</dbReference>
<reference evidence="5 6" key="1">
    <citation type="submission" date="2019-02" db="EMBL/GenBank/DDBJ databases">
        <title>Deep-cultivation of Planctomycetes and their phenomic and genomic characterization uncovers novel biology.</title>
        <authorList>
            <person name="Wiegand S."/>
            <person name="Jogler M."/>
            <person name="Boedeker C."/>
            <person name="Pinto D."/>
            <person name="Vollmers J."/>
            <person name="Rivas-Marin E."/>
            <person name="Kohn T."/>
            <person name="Peeters S.H."/>
            <person name="Heuer A."/>
            <person name="Rast P."/>
            <person name="Oberbeckmann S."/>
            <person name="Bunk B."/>
            <person name="Jeske O."/>
            <person name="Meyerdierks A."/>
            <person name="Storesund J.E."/>
            <person name="Kallscheuer N."/>
            <person name="Luecker S."/>
            <person name="Lage O.M."/>
            <person name="Pohl T."/>
            <person name="Merkel B.J."/>
            <person name="Hornburger P."/>
            <person name="Mueller R.-W."/>
            <person name="Bruemmer F."/>
            <person name="Labrenz M."/>
            <person name="Spormann A.M."/>
            <person name="Op den Camp H."/>
            <person name="Overmann J."/>
            <person name="Amann R."/>
            <person name="Jetten M.S.M."/>
            <person name="Mascher T."/>
            <person name="Medema M.H."/>
            <person name="Devos D.P."/>
            <person name="Kaster A.-K."/>
            <person name="Ovreas L."/>
            <person name="Rohde M."/>
            <person name="Galperin M.Y."/>
            <person name="Jogler C."/>
        </authorList>
    </citation>
    <scope>NUCLEOTIDE SEQUENCE [LARGE SCALE GENOMIC DNA]</scope>
    <source>
        <strain evidence="5 6">Mal4</strain>
    </source>
</reference>
<accession>A0A517Z6H6</accession>
<dbReference type="RefSeq" id="WP_197444335.1">
    <property type="nucleotide sequence ID" value="NZ_CP036275.1"/>
</dbReference>
<protein>
    <submittedName>
        <fullName evidence="5">Type II secretion system protein D</fullName>
    </submittedName>
</protein>
<sequence>MPTSQRTRPGARDVQDRHTRAETGHRGHFWNHALRDLRFAGWGVAVALLIGAGLQANAQQPSRYEASRIPVTRNHGGVYHAVAPGPRPSQVRQVRQVRYGSDEPTRPLDSRLAAMPTSEEKLDVIHHRSQLIIARQNIRRIAISDPSVIEVAQYTPTEISVLGLGLGTTDMTIWFEGSDDPLIYLVTVIRDPALEEQRRIDYGRIERKLALLYPNSKVYLIPMSRKIIVRGQARDSEEAARIMQIVRGEVLTEEGDYLDRGNDYSNIYLAAAGRGGGGDDYGGNDFISSLIVNELQVPGEFQVSIRVRVAEVNRSQLRRMGIDWSVLFNQGRHFISQSLSVANPVLTGIFENGEIEVLVDALASNGSARILEDANLVVLSGEPAAFLAGGEFAVPSTVGLNGVGVGTTTFRGFGTSIIATPTVVDNDLVRLQITPEVSAINSSNAVQGIPGVDVRRVQTRVELREGQTIVLGGLFSRREQAEVTRIPFIGEIPVIGAYIFNAKQATEDETELLIVVTPEIYRPMDPEEVPPLPGQPYPHPDDIDFYKLNRIEGNPDLGHYQLLPYGNGQGFAHDVGYNFYNPAPVDPQNIAPAPTQAYEGTQMPGGPLEPGLPPQMQQSPYGRYPAVQPQGPSGQYPQPRQVIPEGSQPTPMYQQPRLGPPPAAPPAMQSPGQPLNTPQQPTAGTAGNPYQTNRHQLPQQGVQQAGAVVTPDGRRPATVTRPVQW</sequence>
<evidence type="ECO:0000313" key="5">
    <source>
        <dbReference type="EMBL" id="QDU38092.1"/>
    </source>
</evidence>
<keyword evidence="6" id="KW-1185">Reference proteome</keyword>
<evidence type="ECO:0000313" key="6">
    <source>
        <dbReference type="Proteomes" id="UP000320496"/>
    </source>
</evidence>
<evidence type="ECO:0000256" key="1">
    <source>
        <dbReference type="RuleBase" id="RU004003"/>
    </source>
</evidence>
<proteinExistence type="inferred from homology"/>
<feature type="compositionally biased region" description="Polar residues" evidence="2">
    <location>
        <begin position="675"/>
        <end position="698"/>
    </location>
</feature>